<evidence type="ECO:0008006" key="4">
    <source>
        <dbReference type="Google" id="ProtNLM"/>
    </source>
</evidence>
<feature type="chain" id="PRO_5010544066" description="Major outer membrane protein" evidence="1">
    <location>
        <begin position="21"/>
        <end position="435"/>
    </location>
</feature>
<dbReference type="RefSeq" id="WP_078930914.1">
    <property type="nucleotide sequence ID" value="NZ_FUXC01000006.1"/>
</dbReference>
<feature type="signal peptide" evidence="1">
    <location>
        <begin position="1"/>
        <end position="20"/>
    </location>
</feature>
<dbReference type="STRING" id="225004.SAMN02745152_01167"/>
<dbReference type="EMBL" id="FUXC01000006">
    <property type="protein sequence ID" value="SJZ77219.1"/>
    <property type="molecule type" value="Genomic_DNA"/>
</dbReference>
<keyword evidence="3" id="KW-1185">Reference proteome</keyword>
<gene>
    <name evidence="2" type="ORF">SAMN02745152_01167</name>
</gene>
<name>A0A1T4ND45_9SPIR</name>
<proteinExistence type="predicted"/>
<keyword evidence="1" id="KW-0732">Signal</keyword>
<accession>A0A1T4ND45</accession>
<evidence type="ECO:0000313" key="3">
    <source>
        <dbReference type="Proteomes" id="UP000190395"/>
    </source>
</evidence>
<evidence type="ECO:0000256" key="1">
    <source>
        <dbReference type="SAM" id="SignalP"/>
    </source>
</evidence>
<dbReference type="Proteomes" id="UP000190395">
    <property type="component" value="Unassembled WGS sequence"/>
</dbReference>
<dbReference type="GeneID" id="303367409"/>
<organism evidence="2 3">
    <name type="scientific">Treponema berlinense</name>
    <dbReference type="NCBI Taxonomy" id="225004"/>
    <lineage>
        <taxon>Bacteria</taxon>
        <taxon>Pseudomonadati</taxon>
        <taxon>Spirochaetota</taxon>
        <taxon>Spirochaetia</taxon>
        <taxon>Spirochaetales</taxon>
        <taxon>Treponemataceae</taxon>
        <taxon>Treponema</taxon>
    </lineage>
</organism>
<reference evidence="2 3" key="1">
    <citation type="submission" date="2017-02" db="EMBL/GenBank/DDBJ databases">
        <authorList>
            <person name="Peterson S.W."/>
        </authorList>
    </citation>
    <scope>NUCLEOTIDE SEQUENCE [LARGE SCALE GENOMIC DNA]</scope>
    <source>
        <strain evidence="2 3">ATCC BAA-909</strain>
    </source>
</reference>
<sequence length="435" mass="46149">MKKIISALAIGAIVAGSAFADMTVGLNYRNGASLFKYTNKGADARTADSYGNVYDGSGYDKNGASMEALNLTGWNSGKDSVSLKVAGDVFSLAANIQPTVTSNAIIFHALTTTITPGRFTFTAGWNGDGLMDMRVKTDADAGNEEGKVFERFKLGSAFNGSDGLCANNRVSFNTGRNFFALAGYDLRVKKGVTVNMQGSLMFDREWDTSAEKNDGNLGWGLFVTPKIGGVLDAQVFVKSILKGAAGEDKVAEFVTGAYIKPNFLSVLTDSAIGGSVVITDGNLMEYNFDWRAYLKVNKALSVTYYGKFSKLVSDDDTGYLPCDGAAVSAIGDNTSFTSSQVLWNMIAARYKFNGTVTGVLAVSELTDLDDGFNNGRESADGTQLAIHPHVQLYAAKNATISAGISASFGGIGANKDANKDVDVIINVPVLLRVKM</sequence>
<dbReference type="AlphaFoldDB" id="A0A1T4ND45"/>
<evidence type="ECO:0000313" key="2">
    <source>
        <dbReference type="EMBL" id="SJZ77219.1"/>
    </source>
</evidence>
<protein>
    <recommendedName>
        <fullName evidence="4">Major outer membrane protein</fullName>
    </recommendedName>
</protein>